<dbReference type="AlphaFoldDB" id="A0A0W1AJ76"/>
<protein>
    <recommendedName>
        <fullName evidence="3">2',5' RNA ligase family</fullName>
    </recommendedName>
</protein>
<dbReference type="InterPro" id="IPR009097">
    <property type="entry name" value="Cyclic_Pdiesterase"/>
</dbReference>
<keyword evidence="2" id="KW-1185">Reference proteome</keyword>
<dbReference type="OrthoDB" id="5652005at2"/>
<name>A0A0W1AJ76_9GAMM</name>
<accession>A0A0W1AJ76</accession>
<dbReference type="Proteomes" id="UP000054662">
    <property type="component" value="Unassembled WGS sequence"/>
</dbReference>
<dbReference type="RefSeq" id="WP_058492515.1">
    <property type="nucleotide sequence ID" value="NZ_CBCRUR010000010.1"/>
</dbReference>
<proteinExistence type="predicted"/>
<dbReference type="EMBL" id="LNZC01000005">
    <property type="protein sequence ID" value="KTD81405.1"/>
    <property type="molecule type" value="Genomic_DNA"/>
</dbReference>
<dbReference type="PATRIC" id="fig|45076.6.peg.748"/>
<reference evidence="1 2" key="1">
    <citation type="submission" date="2015-11" db="EMBL/GenBank/DDBJ databases">
        <title>Genomic analysis of 38 Legionella species identifies large and diverse effector repertoires.</title>
        <authorList>
            <person name="Burstein D."/>
            <person name="Amaro F."/>
            <person name="Zusman T."/>
            <person name="Lifshitz Z."/>
            <person name="Cohen O."/>
            <person name="Gilbert J.A."/>
            <person name="Pupko T."/>
            <person name="Shuman H.A."/>
            <person name="Segal G."/>
        </authorList>
    </citation>
    <scope>NUCLEOTIDE SEQUENCE [LARGE SCALE GENOMIC DNA]</scope>
    <source>
        <strain evidence="1 2">ATCC 49508</strain>
    </source>
</reference>
<evidence type="ECO:0008006" key="3">
    <source>
        <dbReference type="Google" id="ProtNLM"/>
    </source>
</evidence>
<evidence type="ECO:0000313" key="1">
    <source>
        <dbReference type="EMBL" id="KTD81405.1"/>
    </source>
</evidence>
<evidence type="ECO:0000313" key="2">
    <source>
        <dbReference type="Proteomes" id="UP000054662"/>
    </source>
</evidence>
<organism evidence="1 2">
    <name type="scientific">Legionella worsleiensis</name>
    <dbReference type="NCBI Taxonomy" id="45076"/>
    <lineage>
        <taxon>Bacteria</taxon>
        <taxon>Pseudomonadati</taxon>
        <taxon>Pseudomonadota</taxon>
        <taxon>Gammaproteobacteria</taxon>
        <taxon>Legionellales</taxon>
        <taxon>Legionellaceae</taxon>
        <taxon>Legionella</taxon>
    </lineage>
</organism>
<comment type="caution">
    <text evidence="1">The sequence shown here is derived from an EMBL/GenBank/DDBJ whole genome shotgun (WGS) entry which is preliminary data.</text>
</comment>
<dbReference type="Gene3D" id="3.90.1140.10">
    <property type="entry name" value="Cyclic phosphodiesterase"/>
    <property type="match status" value="1"/>
</dbReference>
<sequence>MERYNIAFVPKFKSNEFIALATEIIDKPFSYILGNKSIPHVTICQFYSEEHKLGDLSKKICFESSDFNLHLSFREISHTSFKKPVYWVSLLPENTLKLHEVFNYISKLVNPLRTDDYDPHLTLFNYAYINQKNEINLEKKINDKVSIQDEFELIIGTSDCFGQLTRIIKILT</sequence>
<gene>
    <name evidence="1" type="ORF">Lwor_0682</name>
</gene>
<dbReference type="SUPFAM" id="SSF55144">
    <property type="entry name" value="LigT-like"/>
    <property type="match status" value="1"/>
</dbReference>